<dbReference type="Pfam" id="PF13439">
    <property type="entry name" value="Glyco_transf_4"/>
    <property type="match status" value="1"/>
</dbReference>
<accession>A0A1M5FS12</accession>
<protein>
    <submittedName>
        <fullName evidence="3">Glycosyltransferase involved in cell wall bisynthesis</fullName>
    </submittedName>
</protein>
<sequence length="372" mass="42181">MSKKIKVLQVLGDPVGGIRKHVHDIITNLNKDFDFYYVSSNNVDLSFSDEIKRIDPVINSRKQLNISKEPSISDLKNLFIVYYFVKRNKIGVIHGHGAKGGLYARIVGLLCGCKVIYTPHGGAAHDMFTPFKDKIYKSVEKLLYYPTNVFLFESHYTKKSFLNRIGRKGTVKSVVNFNGIDLSSYLPVQYSSNSPIVCIGFFGMLRKEKGVLFSLDVIARLIEFNKNIRYHVYGAGQLMSQVQVKINELKIENFVTLHGETETPYIHMQKMDIVFMPSMFESFGYVAVESMIFEKSLVFSSAGALPDTCEFNREYMFESGSVNDAVEKLALAIDTFDTEESRKRLKVVAKMASSKYSIGGMTNTIRNIYENI</sequence>
<dbReference type="Pfam" id="PF00534">
    <property type="entry name" value="Glycos_transf_1"/>
    <property type="match status" value="1"/>
</dbReference>
<organism evidence="3 4">
    <name type="scientific">Marinomonas polaris DSM 16579</name>
    <dbReference type="NCBI Taxonomy" id="1122206"/>
    <lineage>
        <taxon>Bacteria</taxon>
        <taxon>Pseudomonadati</taxon>
        <taxon>Pseudomonadota</taxon>
        <taxon>Gammaproteobacteria</taxon>
        <taxon>Oceanospirillales</taxon>
        <taxon>Oceanospirillaceae</taxon>
        <taxon>Marinomonas</taxon>
    </lineage>
</organism>
<keyword evidence="4" id="KW-1185">Reference proteome</keyword>
<dbReference type="AlphaFoldDB" id="A0A1M5FS12"/>
<dbReference type="STRING" id="1122206.SAMN02745753_02949"/>
<dbReference type="InterPro" id="IPR001296">
    <property type="entry name" value="Glyco_trans_1"/>
</dbReference>
<dbReference type="Gene3D" id="3.40.50.2000">
    <property type="entry name" value="Glycogen Phosphorylase B"/>
    <property type="match status" value="2"/>
</dbReference>
<evidence type="ECO:0000313" key="4">
    <source>
        <dbReference type="Proteomes" id="UP000184517"/>
    </source>
</evidence>
<feature type="domain" description="Glycosyl transferase family 1" evidence="1">
    <location>
        <begin position="199"/>
        <end position="345"/>
    </location>
</feature>
<evidence type="ECO:0000259" key="1">
    <source>
        <dbReference type="Pfam" id="PF00534"/>
    </source>
</evidence>
<proteinExistence type="predicted"/>
<dbReference type="PANTHER" id="PTHR45947:SF14">
    <property type="entry name" value="SLL1723 PROTEIN"/>
    <property type="match status" value="1"/>
</dbReference>
<dbReference type="EMBL" id="FQVF01000013">
    <property type="protein sequence ID" value="SHF94204.1"/>
    <property type="molecule type" value="Genomic_DNA"/>
</dbReference>
<reference evidence="4" key="1">
    <citation type="submission" date="2016-11" db="EMBL/GenBank/DDBJ databases">
        <authorList>
            <person name="Varghese N."/>
            <person name="Submissions S."/>
        </authorList>
    </citation>
    <scope>NUCLEOTIDE SEQUENCE [LARGE SCALE GENOMIC DNA]</scope>
    <source>
        <strain evidence="4">DSM 16579</strain>
    </source>
</reference>
<dbReference type="InterPro" id="IPR028098">
    <property type="entry name" value="Glyco_trans_4-like_N"/>
</dbReference>
<dbReference type="PANTHER" id="PTHR45947">
    <property type="entry name" value="SULFOQUINOVOSYL TRANSFERASE SQD2"/>
    <property type="match status" value="1"/>
</dbReference>
<name>A0A1M5FS12_9GAMM</name>
<evidence type="ECO:0000259" key="2">
    <source>
        <dbReference type="Pfam" id="PF13439"/>
    </source>
</evidence>
<dbReference type="SUPFAM" id="SSF53756">
    <property type="entry name" value="UDP-Glycosyltransferase/glycogen phosphorylase"/>
    <property type="match status" value="1"/>
</dbReference>
<keyword evidence="3" id="KW-0808">Transferase</keyword>
<dbReference type="OrthoDB" id="8523124at2"/>
<feature type="domain" description="Glycosyltransferase subfamily 4-like N-terminal" evidence="2">
    <location>
        <begin position="15"/>
        <end position="183"/>
    </location>
</feature>
<gene>
    <name evidence="3" type="ORF">SAMN02745753_02949</name>
</gene>
<dbReference type="InterPro" id="IPR050194">
    <property type="entry name" value="Glycosyltransferase_grp1"/>
</dbReference>
<dbReference type="RefSeq" id="WP_072840435.1">
    <property type="nucleotide sequence ID" value="NZ_FQVF01000013.1"/>
</dbReference>
<evidence type="ECO:0000313" key="3">
    <source>
        <dbReference type="EMBL" id="SHF94204.1"/>
    </source>
</evidence>
<dbReference type="Proteomes" id="UP000184517">
    <property type="component" value="Unassembled WGS sequence"/>
</dbReference>
<dbReference type="GO" id="GO:0016757">
    <property type="term" value="F:glycosyltransferase activity"/>
    <property type="evidence" value="ECO:0007669"/>
    <property type="project" value="InterPro"/>
</dbReference>